<evidence type="ECO:0000313" key="3">
    <source>
        <dbReference type="Proteomes" id="UP000054485"/>
    </source>
</evidence>
<proteinExistence type="predicted"/>
<evidence type="ECO:0000256" key="1">
    <source>
        <dbReference type="SAM" id="MobiDB-lite"/>
    </source>
</evidence>
<dbReference type="Proteomes" id="UP000054485">
    <property type="component" value="Unassembled WGS sequence"/>
</dbReference>
<keyword evidence="3" id="KW-1185">Reference proteome</keyword>
<dbReference type="Gene3D" id="3.40.50.1820">
    <property type="entry name" value="alpha/beta hydrolase"/>
    <property type="match status" value="1"/>
</dbReference>
<dbReference type="InterPro" id="IPR029058">
    <property type="entry name" value="AB_hydrolase_fold"/>
</dbReference>
<protein>
    <recommendedName>
        <fullName evidence="4">GPI inositol-deacylase</fullName>
    </recommendedName>
</protein>
<accession>A0A0D0B238</accession>
<reference evidence="3" key="2">
    <citation type="submission" date="2015-01" db="EMBL/GenBank/DDBJ databases">
        <title>Evolutionary Origins and Diversification of the Mycorrhizal Mutualists.</title>
        <authorList>
            <consortium name="DOE Joint Genome Institute"/>
            <consortium name="Mycorrhizal Genomics Consortium"/>
            <person name="Kohler A."/>
            <person name="Kuo A."/>
            <person name="Nagy L.G."/>
            <person name="Floudas D."/>
            <person name="Copeland A."/>
            <person name="Barry K.W."/>
            <person name="Cichocki N."/>
            <person name="Veneault-Fourrey C."/>
            <person name="LaButti K."/>
            <person name="Lindquist E.A."/>
            <person name="Lipzen A."/>
            <person name="Lundell T."/>
            <person name="Morin E."/>
            <person name="Murat C."/>
            <person name="Riley R."/>
            <person name="Ohm R."/>
            <person name="Sun H."/>
            <person name="Tunlid A."/>
            <person name="Henrissat B."/>
            <person name="Grigoriev I.V."/>
            <person name="Hibbett D.S."/>
            <person name="Martin F."/>
        </authorList>
    </citation>
    <scope>NUCLEOTIDE SEQUENCE [LARGE SCALE GENOMIC DNA]</scope>
    <source>
        <strain evidence="3">UH-Slu-Lm8-n1</strain>
    </source>
</reference>
<evidence type="ECO:0008006" key="4">
    <source>
        <dbReference type="Google" id="ProtNLM"/>
    </source>
</evidence>
<dbReference type="PANTHER" id="PTHR11440">
    <property type="entry name" value="LECITHIN-CHOLESTEROL ACYLTRANSFERASE-RELATED"/>
    <property type="match status" value="1"/>
</dbReference>
<dbReference type="InParanoid" id="A0A0D0B238"/>
<dbReference type="EMBL" id="KN835141">
    <property type="protein sequence ID" value="KIK48066.1"/>
    <property type="molecule type" value="Genomic_DNA"/>
</dbReference>
<gene>
    <name evidence="2" type="ORF">CY34DRAFT_127529</name>
</gene>
<dbReference type="STRING" id="930992.A0A0D0B238"/>
<dbReference type="OrthoDB" id="5592486at2759"/>
<dbReference type="AlphaFoldDB" id="A0A0D0B238"/>
<organism evidence="2 3">
    <name type="scientific">Suillus luteus UH-Slu-Lm8-n1</name>
    <dbReference type="NCBI Taxonomy" id="930992"/>
    <lineage>
        <taxon>Eukaryota</taxon>
        <taxon>Fungi</taxon>
        <taxon>Dikarya</taxon>
        <taxon>Basidiomycota</taxon>
        <taxon>Agaricomycotina</taxon>
        <taxon>Agaricomycetes</taxon>
        <taxon>Agaricomycetidae</taxon>
        <taxon>Boletales</taxon>
        <taxon>Suillineae</taxon>
        <taxon>Suillaceae</taxon>
        <taxon>Suillus</taxon>
    </lineage>
</organism>
<dbReference type="HOGENOM" id="CLU_015536_1_0_1"/>
<sequence>MNNVHFPVQVVALFRRLVNVMTTFSLSGQYLISKARAEDSDTSNNTPGEVNTTSNDFWWNPLSPNKWDWLRVGLLADSVMEQPTKHATPTLPCWTSEGKCFFKDDTKSWPLNSFPSGSKAPSEPHTAALDTFTINSELPRGKLPLPPQEPSEGDSNDTIHRLLRNPALYDPIRTPRFPIVLCHGLYGFDVRGPAAFPSLRMHYWANVLNILKKKVGADVIVTAVPGTGSIASRAENLDRLLQEKARGRGVNLMAHSMGGLDCRHLITHVQPTEYTPLSLTTISTPHRGSPFMDWCAANIGLGRRPQEEIFKKTTEIQEQFMSEKETITEKRETSFSLPLASLPSSFTTLLLSILDSPAYANLTSSYLNNVFNPATPDDPRVKYFSITGRTADMSIWHPLCLPKMVLDELEREAKERLKRQHADSGDIRAPLTWEQDDQWGNDGIVTVQSARWGEFLGIMEGCDHWEIRGARGLEFNVDLSSVPLTSIAGRVGADGWALGDWSKFIRAWKKQEKESPGVYEFAGAGGSSMSSSDPRVSRGAREEMRKEGESDPIVKASTDKLSAVFDWIIDQVPSTNKYPPGDISQKQKVKKPAKHELASKLDLERFYVALSRKLYDEGL</sequence>
<feature type="region of interest" description="Disordered" evidence="1">
    <location>
        <begin position="519"/>
        <end position="551"/>
    </location>
</feature>
<dbReference type="SUPFAM" id="SSF53474">
    <property type="entry name" value="alpha/beta-Hydrolases"/>
    <property type="match status" value="1"/>
</dbReference>
<evidence type="ECO:0000313" key="2">
    <source>
        <dbReference type="EMBL" id="KIK48066.1"/>
    </source>
</evidence>
<name>A0A0D0B238_9AGAM</name>
<reference evidence="2 3" key="1">
    <citation type="submission" date="2014-04" db="EMBL/GenBank/DDBJ databases">
        <authorList>
            <consortium name="DOE Joint Genome Institute"/>
            <person name="Kuo A."/>
            <person name="Ruytinx J."/>
            <person name="Rineau F."/>
            <person name="Colpaert J."/>
            <person name="Kohler A."/>
            <person name="Nagy L.G."/>
            <person name="Floudas D."/>
            <person name="Copeland A."/>
            <person name="Barry K.W."/>
            <person name="Cichocki N."/>
            <person name="Veneault-Fourrey C."/>
            <person name="LaButti K."/>
            <person name="Lindquist E.A."/>
            <person name="Lipzen A."/>
            <person name="Lundell T."/>
            <person name="Morin E."/>
            <person name="Murat C."/>
            <person name="Sun H."/>
            <person name="Tunlid A."/>
            <person name="Henrissat B."/>
            <person name="Grigoriev I.V."/>
            <person name="Hibbett D.S."/>
            <person name="Martin F."/>
            <person name="Nordberg H.P."/>
            <person name="Cantor M.N."/>
            <person name="Hua S.X."/>
        </authorList>
    </citation>
    <scope>NUCLEOTIDE SEQUENCE [LARGE SCALE GENOMIC DNA]</scope>
    <source>
        <strain evidence="2 3">UH-Slu-Lm8-n1</strain>
    </source>
</reference>
<feature type="compositionally biased region" description="Basic and acidic residues" evidence="1">
    <location>
        <begin position="535"/>
        <end position="549"/>
    </location>
</feature>